<organism evidence="2 3">
    <name type="scientific">Actinomadura fulvescens</name>
    <dbReference type="NCBI Taxonomy" id="46160"/>
    <lineage>
        <taxon>Bacteria</taxon>
        <taxon>Bacillati</taxon>
        <taxon>Actinomycetota</taxon>
        <taxon>Actinomycetes</taxon>
        <taxon>Streptosporangiales</taxon>
        <taxon>Thermomonosporaceae</taxon>
        <taxon>Actinomadura</taxon>
    </lineage>
</organism>
<dbReference type="Proteomes" id="UP001501509">
    <property type="component" value="Unassembled WGS sequence"/>
</dbReference>
<dbReference type="RefSeq" id="WP_344537806.1">
    <property type="nucleotide sequence ID" value="NZ_BAAATD010000001.1"/>
</dbReference>
<evidence type="ECO:0000313" key="2">
    <source>
        <dbReference type="EMBL" id="GAA2578219.1"/>
    </source>
</evidence>
<feature type="compositionally biased region" description="Low complexity" evidence="1">
    <location>
        <begin position="130"/>
        <end position="151"/>
    </location>
</feature>
<dbReference type="EMBL" id="BAAATD010000001">
    <property type="protein sequence ID" value="GAA2578219.1"/>
    <property type="molecule type" value="Genomic_DNA"/>
</dbReference>
<protein>
    <submittedName>
        <fullName evidence="2">Uncharacterized protein</fullName>
    </submittedName>
</protein>
<feature type="region of interest" description="Disordered" evidence="1">
    <location>
        <begin position="25"/>
        <end position="56"/>
    </location>
</feature>
<reference evidence="3" key="1">
    <citation type="journal article" date="2019" name="Int. J. Syst. Evol. Microbiol.">
        <title>The Global Catalogue of Microorganisms (GCM) 10K type strain sequencing project: providing services to taxonomists for standard genome sequencing and annotation.</title>
        <authorList>
            <consortium name="The Broad Institute Genomics Platform"/>
            <consortium name="The Broad Institute Genome Sequencing Center for Infectious Disease"/>
            <person name="Wu L."/>
            <person name="Ma J."/>
        </authorList>
    </citation>
    <scope>NUCLEOTIDE SEQUENCE [LARGE SCALE GENOMIC DNA]</scope>
    <source>
        <strain evidence="3">JCM 6833</strain>
    </source>
</reference>
<evidence type="ECO:0000313" key="3">
    <source>
        <dbReference type="Proteomes" id="UP001501509"/>
    </source>
</evidence>
<gene>
    <name evidence="2" type="ORF">GCM10010411_08410</name>
</gene>
<evidence type="ECO:0000256" key="1">
    <source>
        <dbReference type="SAM" id="MobiDB-lite"/>
    </source>
</evidence>
<keyword evidence="3" id="KW-1185">Reference proteome</keyword>
<proteinExistence type="predicted"/>
<feature type="region of interest" description="Disordered" evidence="1">
    <location>
        <begin position="99"/>
        <end position="164"/>
    </location>
</feature>
<feature type="compositionally biased region" description="Basic and acidic residues" evidence="1">
    <location>
        <begin position="100"/>
        <end position="124"/>
    </location>
</feature>
<comment type="caution">
    <text evidence="2">The sequence shown here is derived from an EMBL/GenBank/DDBJ whole genome shotgun (WGS) entry which is preliminary data.</text>
</comment>
<feature type="compositionally biased region" description="Basic and acidic residues" evidence="1">
    <location>
        <begin position="155"/>
        <end position="164"/>
    </location>
</feature>
<accession>A0ABP6BMM2</accession>
<name>A0ABP6BMM2_9ACTN</name>
<sequence>MTEQPGDVLDEAVKLFDSLWRRIGGDDARDRGAASAGDDVWSRATAGDPRIATGAPECRDCPICRAIALARESGPDVTAHVRQAGRSLMAAAFDVLAAYERTREPRTPDRSRRSAHSRTPDRSRQPAQSRPPGASRPADGPRPAGGPSSDPWAEAARDEPMDIG</sequence>